<dbReference type="InterPro" id="IPR009317">
    <property type="entry name" value="ChaB"/>
</dbReference>
<dbReference type="InterPro" id="IPR011112">
    <property type="entry name" value="Rho-like_N"/>
</dbReference>
<evidence type="ECO:0000313" key="4">
    <source>
        <dbReference type="Proteomes" id="UP000007517"/>
    </source>
</evidence>
<evidence type="ECO:0000256" key="1">
    <source>
        <dbReference type="SAM" id="MobiDB-lite"/>
    </source>
</evidence>
<dbReference type="STRING" id="1146883.BLASA_2031"/>
<reference evidence="3 4" key="1">
    <citation type="journal article" date="2012" name="J. Bacteriol.">
        <title>Genome Sequence of Blastococcus saxobsidens DD2, a Stone-Inhabiting Bacterium.</title>
        <authorList>
            <person name="Chouaia B."/>
            <person name="Crotti E."/>
            <person name="Brusetti L."/>
            <person name="Daffonchio D."/>
            <person name="Essoussi I."/>
            <person name="Nouioui I."/>
            <person name="Sbissi I."/>
            <person name="Ghodhbane-Gtari F."/>
            <person name="Gtari M."/>
            <person name="Vacherie B."/>
            <person name="Barbe V."/>
            <person name="Medigue C."/>
            <person name="Gury J."/>
            <person name="Pujic P."/>
            <person name="Normand P."/>
        </authorList>
    </citation>
    <scope>NUCLEOTIDE SEQUENCE [LARGE SCALE GENOMIC DNA]</scope>
    <source>
        <strain evidence="3 4">DD2</strain>
    </source>
</reference>
<name>H6RRV1_BLASD</name>
<dbReference type="Pfam" id="PF07498">
    <property type="entry name" value="Rho_N"/>
    <property type="match status" value="1"/>
</dbReference>
<dbReference type="SUPFAM" id="SSF140376">
    <property type="entry name" value="ChaB-like"/>
    <property type="match status" value="1"/>
</dbReference>
<dbReference type="RefSeq" id="WP_014375828.1">
    <property type="nucleotide sequence ID" value="NC_016943.1"/>
</dbReference>
<feature type="region of interest" description="Disordered" evidence="1">
    <location>
        <begin position="60"/>
        <end position="102"/>
    </location>
</feature>
<dbReference type="KEGG" id="bsd:BLASA_2031"/>
<sequence>MPKTTKKGTAKQSELPSTLRRSEKKAQRTFTKAYDSAVDEYDDEERANRTAWAAVKHSFEKVGDHWEKKPGGKKGPSDEQAEGGRGTGKQTKGGVNAKASKSHLYDVAKKLDISGRSKMKKKDLVDAIEKANDKETAAARKK</sequence>
<feature type="compositionally biased region" description="Basic and acidic residues" evidence="1">
    <location>
        <begin position="60"/>
        <end position="70"/>
    </location>
</feature>
<dbReference type="Gene3D" id="1.10.1740.70">
    <property type="entry name" value="ChaB"/>
    <property type="match status" value="1"/>
</dbReference>
<dbReference type="Gene3D" id="1.10.720.10">
    <property type="match status" value="1"/>
</dbReference>
<dbReference type="GO" id="GO:0006353">
    <property type="term" value="P:DNA-templated transcription termination"/>
    <property type="evidence" value="ECO:0007669"/>
    <property type="project" value="InterPro"/>
</dbReference>
<dbReference type="AlphaFoldDB" id="H6RRV1"/>
<organism evidence="3 4">
    <name type="scientific">Blastococcus saxobsidens (strain DD2)</name>
    <dbReference type="NCBI Taxonomy" id="1146883"/>
    <lineage>
        <taxon>Bacteria</taxon>
        <taxon>Bacillati</taxon>
        <taxon>Actinomycetota</taxon>
        <taxon>Actinomycetes</taxon>
        <taxon>Geodermatophilales</taxon>
        <taxon>Geodermatophilaceae</taxon>
        <taxon>Blastococcus</taxon>
    </lineage>
</organism>
<dbReference type="Pfam" id="PF06150">
    <property type="entry name" value="ChaB"/>
    <property type="match status" value="1"/>
</dbReference>
<protein>
    <submittedName>
        <fullName evidence="3">Cation transport regulator chaB</fullName>
    </submittedName>
</protein>
<feature type="domain" description="Rho termination factor-like N-terminal" evidence="2">
    <location>
        <begin position="104"/>
        <end position="132"/>
    </location>
</feature>
<accession>H6RRV1</accession>
<keyword evidence="4" id="KW-1185">Reference proteome</keyword>
<dbReference type="EMBL" id="FO117623">
    <property type="protein sequence ID" value="CCG02945.1"/>
    <property type="molecule type" value="Genomic_DNA"/>
</dbReference>
<feature type="region of interest" description="Disordered" evidence="1">
    <location>
        <begin position="1"/>
        <end position="47"/>
    </location>
</feature>
<dbReference type="HOGENOM" id="CLU_129869_0_0_11"/>
<dbReference type="Proteomes" id="UP000007517">
    <property type="component" value="Chromosome"/>
</dbReference>
<evidence type="ECO:0000259" key="2">
    <source>
        <dbReference type="Pfam" id="PF07498"/>
    </source>
</evidence>
<dbReference type="eggNOG" id="COG4572">
    <property type="taxonomic scope" value="Bacteria"/>
</dbReference>
<proteinExistence type="predicted"/>
<evidence type="ECO:0000313" key="3">
    <source>
        <dbReference type="EMBL" id="CCG02945.1"/>
    </source>
</evidence>
<dbReference type="OrthoDB" id="3731224at2"/>
<dbReference type="InterPro" id="IPR037205">
    <property type="entry name" value="ChaB_sf"/>
</dbReference>
<gene>
    <name evidence="3" type="primary">chaB</name>
    <name evidence="3" type="ordered locus">BLASA_2031</name>
</gene>
<reference evidence="4" key="2">
    <citation type="submission" date="2012-02" db="EMBL/GenBank/DDBJ databases">
        <title>Complete genome sequence of Blastococcus saxobsidens strain DD2.</title>
        <authorList>
            <person name="Genoscope."/>
        </authorList>
    </citation>
    <scope>NUCLEOTIDE SEQUENCE [LARGE SCALE GENOMIC DNA]</scope>
    <source>
        <strain evidence="4">DD2</strain>
    </source>
</reference>